<evidence type="ECO:0000256" key="4">
    <source>
        <dbReference type="ARBA" id="ARBA00023136"/>
    </source>
</evidence>
<evidence type="ECO:0000256" key="1">
    <source>
        <dbReference type="ARBA" id="ARBA00004370"/>
    </source>
</evidence>
<feature type="compositionally biased region" description="Low complexity" evidence="5">
    <location>
        <begin position="298"/>
        <end position="313"/>
    </location>
</feature>
<dbReference type="PANTHER" id="PTHR46641:SF2">
    <property type="entry name" value="FMRFAMIDE RECEPTOR"/>
    <property type="match status" value="1"/>
</dbReference>
<dbReference type="AlphaFoldDB" id="A0AAV3XX02"/>
<keyword evidence="9" id="KW-1185">Reference proteome</keyword>
<keyword evidence="4 6" id="KW-0472">Membrane</keyword>
<comment type="subcellular location">
    <subcellularLocation>
        <location evidence="1">Membrane</location>
    </subcellularLocation>
</comment>
<dbReference type="GO" id="GO:0016020">
    <property type="term" value="C:membrane"/>
    <property type="evidence" value="ECO:0007669"/>
    <property type="project" value="UniProtKB-SubCell"/>
</dbReference>
<evidence type="ECO:0000313" key="8">
    <source>
        <dbReference type="EMBL" id="GFN74376.1"/>
    </source>
</evidence>
<feature type="domain" description="G-protein coupled receptors family 1 profile" evidence="7">
    <location>
        <begin position="48"/>
        <end position="175"/>
    </location>
</feature>
<dbReference type="InterPro" id="IPR052954">
    <property type="entry name" value="GPCR-Ligand_Int"/>
</dbReference>
<evidence type="ECO:0000256" key="6">
    <source>
        <dbReference type="SAM" id="Phobius"/>
    </source>
</evidence>
<gene>
    <name evidence="8" type="ORF">PoB_000088200</name>
</gene>
<evidence type="ECO:0000313" key="9">
    <source>
        <dbReference type="Proteomes" id="UP000735302"/>
    </source>
</evidence>
<protein>
    <submittedName>
        <fullName evidence="8">Peptide receptor gpcr</fullName>
    </submittedName>
</protein>
<dbReference type="PANTHER" id="PTHR46641">
    <property type="entry name" value="FMRFAMIDE RECEPTOR-RELATED"/>
    <property type="match status" value="1"/>
</dbReference>
<keyword evidence="8" id="KW-0675">Receptor</keyword>
<keyword evidence="2 6" id="KW-0812">Transmembrane</keyword>
<accession>A0AAV3XX02</accession>
<sequence length="439" mass="48971">MATISDPQVLGVFLVCSALNGPRFFWFKVALKHRADLPRDCPPVYQICPYLQAWSGAKALTWIYSTILNFLPLCLLMAFNGFLIYSVKARRRLRPTLGVADTSDTVWSSEQTRFTLTVIAIVGLFIVLVMPSAFSDTNILFPLLGVTHMTEAVHVFQYISNFLMWLNMSINFLLYTAINIRFQEAFKAMYRKWLVCLRCCKPGDHKHHRHHYKNGMKPRPMLSLPCNGTGDQFASHRPVIRFRQEGQTSNGLPKRAADEEASCGRKFRMFRALVPFTRRSRRWRKSETKEESFPLRPSVRSCSTGTSGSSSQSPTEATEICPMLAMTLTIPPKIQEADSLTLATATPMTPLNEVISPDDVFPPTPERTTCPTFQTLGTSGGDDAMDVGALSPDRDQSDHTIEVNHNNPDTLKVHVASSQNPGSVLEFGSTDSVTEGGAL</sequence>
<dbReference type="SUPFAM" id="SSF81321">
    <property type="entry name" value="Family A G protein-coupled receptor-like"/>
    <property type="match status" value="1"/>
</dbReference>
<comment type="caution">
    <text evidence="8">The sequence shown here is derived from an EMBL/GenBank/DDBJ whole genome shotgun (WGS) entry which is preliminary data.</text>
</comment>
<feature type="transmembrane region" description="Helical" evidence="6">
    <location>
        <begin position="62"/>
        <end position="85"/>
    </location>
</feature>
<evidence type="ECO:0000259" key="7">
    <source>
        <dbReference type="PROSITE" id="PS50262"/>
    </source>
</evidence>
<organism evidence="8 9">
    <name type="scientific">Plakobranchus ocellatus</name>
    <dbReference type="NCBI Taxonomy" id="259542"/>
    <lineage>
        <taxon>Eukaryota</taxon>
        <taxon>Metazoa</taxon>
        <taxon>Spiralia</taxon>
        <taxon>Lophotrochozoa</taxon>
        <taxon>Mollusca</taxon>
        <taxon>Gastropoda</taxon>
        <taxon>Heterobranchia</taxon>
        <taxon>Euthyneura</taxon>
        <taxon>Panpulmonata</taxon>
        <taxon>Sacoglossa</taxon>
        <taxon>Placobranchoidea</taxon>
        <taxon>Plakobranchidae</taxon>
        <taxon>Plakobranchus</taxon>
    </lineage>
</organism>
<dbReference type="PROSITE" id="PS50262">
    <property type="entry name" value="G_PROTEIN_RECEP_F1_2"/>
    <property type="match status" value="1"/>
</dbReference>
<dbReference type="InterPro" id="IPR017452">
    <property type="entry name" value="GPCR_Rhodpsn_7TM"/>
</dbReference>
<keyword evidence="3 6" id="KW-1133">Transmembrane helix</keyword>
<feature type="transmembrane region" description="Helical" evidence="6">
    <location>
        <begin position="162"/>
        <end position="182"/>
    </location>
</feature>
<feature type="transmembrane region" description="Helical" evidence="6">
    <location>
        <begin position="114"/>
        <end position="134"/>
    </location>
</feature>
<dbReference type="Gene3D" id="1.20.1070.10">
    <property type="entry name" value="Rhodopsin 7-helix transmembrane proteins"/>
    <property type="match status" value="1"/>
</dbReference>
<dbReference type="Pfam" id="PF10324">
    <property type="entry name" value="7TM_GPCR_Srw"/>
    <property type="match status" value="1"/>
</dbReference>
<reference evidence="8 9" key="1">
    <citation type="journal article" date="2021" name="Elife">
        <title>Chloroplast acquisition without the gene transfer in kleptoplastic sea slugs, Plakobranchus ocellatus.</title>
        <authorList>
            <person name="Maeda T."/>
            <person name="Takahashi S."/>
            <person name="Yoshida T."/>
            <person name="Shimamura S."/>
            <person name="Takaki Y."/>
            <person name="Nagai Y."/>
            <person name="Toyoda A."/>
            <person name="Suzuki Y."/>
            <person name="Arimoto A."/>
            <person name="Ishii H."/>
            <person name="Satoh N."/>
            <person name="Nishiyama T."/>
            <person name="Hasebe M."/>
            <person name="Maruyama T."/>
            <person name="Minagawa J."/>
            <person name="Obokata J."/>
            <person name="Shigenobu S."/>
        </authorList>
    </citation>
    <scope>NUCLEOTIDE SEQUENCE [LARGE SCALE GENOMIC DNA]</scope>
</reference>
<evidence type="ECO:0000256" key="5">
    <source>
        <dbReference type="SAM" id="MobiDB-lite"/>
    </source>
</evidence>
<proteinExistence type="predicted"/>
<dbReference type="GO" id="GO:0008528">
    <property type="term" value="F:G protein-coupled peptide receptor activity"/>
    <property type="evidence" value="ECO:0007669"/>
    <property type="project" value="InterPro"/>
</dbReference>
<name>A0AAV3XX02_9GAST</name>
<dbReference type="Proteomes" id="UP000735302">
    <property type="component" value="Unassembled WGS sequence"/>
</dbReference>
<dbReference type="EMBL" id="BLXT01000089">
    <property type="protein sequence ID" value="GFN74376.1"/>
    <property type="molecule type" value="Genomic_DNA"/>
</dbReference>
<feature type="region of interest" description="Disordered" evidence="5">
    <location>
        <begin position="283"/>
        <end position="316"/>
    </location>
</feature>
<evidence type="ECO:0000256" key="3">
    <source>
        <dbReference type="ARBA" id="ARBA00022989"/>
    </source>
</evidence>
<dbReference type="InterPro" id="IPR019427">
    <property type="entry name" value="7TM_GPCR_serpentine_rcpt_Srw"/>
</dbReference>
<evidence type="ECO:0000256" key="2">
    <source>
        <dbReference type="ARBA" id="ARBA00022692"/>
    </source>
</evidence>